<feature type="region of interest" description="Disordered" evidence="1">
    <location>
        <begin position="60"/>
        <end position="92"/>
    </location>
</feature>
<keyword evidence="3" id="KW-1185">Reference proteome</keyword>
<sequence length="92" mass="10101">MDHIAAEQRKHKDISHMMDWLQGEEPDEGIPALASPPSKHMWLNRQLFSIIEITLYRADPEDRGSTFGGTPTPSKGSPKVRARCTNGGTSGG</sequence>
<reference evidence="2 3" key="1">
    <citation type="journal article" date="2021" name="Elife">
        <title>Chloroplast acquisition without the gene transfer in kleptoplastic sea slugs, Plakobranchus ocellatus.</title>
        <authorList>
            <person name="Maeda T."/>
            <person name="Takahashi S."/>
            <person name="Yoshida T."/>
            <person name="Shimamura S."/>
            <person name="Takaki Y."/>
            <person name="Nagai Y."/>
            <person name="Toyoda A."/>
            <person name="Suzuki Y."/>
            <person name="Arimoto A."/>
            <person name="Ishii H."/>
            <person name="Satoh N."/>
            <person name="Nishiyama T."/>
            <person name="Hasebe M."/>
            <person name="Maruyama T."/>
            <person name="Minagawa J."/>
            <person name="Obokata J."/>
            <person name="Shigenobu S."/>
        </authorList>
    </citation>
    <scope>NUCLEOTIDE SEQUENCE [LARGE SCALE GENOMIC DNA]</scope>
</reference>
<name>A0AAV4CW60_9GAST</name>
<gene>
    <name evidence="2" type="ORF">PoB_006260300</name>
</gene>
<organism evidence="2 3">
    <name type="scientific">Plakobranchus ocellatus</name>
    <dbReference type="NCBI Taxonomy" id="259542"/>
    <lineage>
        <taxon>Eukaryota</taxon>
        <taxon>Metazoa</taxon>
        <taxon>Spiralia</taxon>
        <taxon>Lophotrochozoa</taxon>
        <taxon>Mollusca</taxon>
        <taxon>Gastropoda</taxon>
        <taxon>Heterobranchia</taxon>
        <taxon>Euthyneura</taxon>
        <taxon>Panpulmonata</taxon>
        <taxon>Sacoglossa</taxon>
        <taxon>Placobranchoidea</taxon>
        <taxon>Plakobranchidae</taxon>
        <taxon>Plakobranchus</taxon>
    </lineage>
</organism>
<protein>
    <submittedName>
        <fullName evidence="2">Uncharacterized protein</fullName>
    </submittedName>
</protein>
<evidence type="ECO:0000313" key="2">
    <source>
        <dbReference type="EMBL" id="GFO36098.1"/>
    </source>
</evidence>
<evidence type="ECO:0000256" key="1">
    <source>
        <dbReference type="SAM" id="MobiDB-lite"/>
    </source>
</evidence>
<evidence type="ECO:0000313" key="3">
    <source>
        <dbReference type="Proteomes" id="UP000735302"/>
    </source>
</evidence>
<dbReference type="EMBL" id="BLXT01007044">
    <property type="protein sequence ID" value="GFO36098.1"/>
    <property type="molecule type" value="Genomic_DNA"/>
</dbReference>
<dbReference type="AlphaFoldDB" id="A0AAV4CW60"/>
<accession>A0AAV4CW60</accession>
<comment type="caution">
    <text evidence="2">The sequence shown here is derived from an EMBL/GenBank/DDBJ whole genome shotgun (WGS) entry which is preliminary data.</text>
</comment>
<dbReference type="Proteomes" id="UP000735302">
    <property type="component" value="Unassembled WGS sequence"/>
</dbReference>
<proteinExistence type="predicted"/>